<dbReference type="Proteomes" id="UP001140510">
    <property type="component" value="Unassembled WGS sequence"/>
</dbReference>
<keyword evidence="1" id="KW-0812">Transmembrane</keyword>
<keyword evidence="1" id="KW-0472">Membrane</keyword>
<feature type="transmembrane region" description="Helical" evidence="1">
    <location>
        <begin position="47"/>
        <end position="72"/>
    </location>
</feature>
<name>A0A9W8ZCG5_9PLEO</name>
<proteinExistence type="predicted"/>
<dbReference type="OrthoDB" id="5211263at2759"/>
<feature type="transmembrane region" description="Helical" evidence="1">
    <location>
        <begin position="84"/>
        <end position="106"/>
    </location>
</feature>
<dbReference type="AlphaFoldDB" id="A0A9W8ZCG5"/>
<dbReference type="EMBL" id="JAPEVA010000040">
    <property type="protein sequence ID" value="KAJ4404767.1"/>
    <property type="molecule type" value="Genomic_DNA"/>
</dbReference>
<keyword evidence="1" id="KW-1133">Transmembrane helix</keyword>
<evidence type="ECO:0008006" key="4">
    <source>
        <dbReference type="Google" id="ProtNLM"/>
    </source>
</evidence>
<feature type="transmembrane region" description="Helical" evidence="1">
    <location>
        <begin position="112"/>
        <end position="135"/>
    </location>
</feature>
<feature type="transmembrane region" description="Helical" evidence="1">
    <location>
        <begin position="12"/>
        <end position="35"/>
    </location>
</feature>
<organism evidence="2 3">
    <name type="scientific">Didymella pomorum</name>
    <dbReference type="NCBI Taxonomy" id="749634"/>
    <lineage>
        <taxon>Eukaryota</taxon>
        <taxon>Fungi</taxon>
        <taxon>Dikarya</taxon>
        <taxon>Ascomycota</taxon>
        <taxon>Pezizomycotina</taxon>
        <taxon>Dothideomycetes</taxon>
        <taxon>Pleosporomycetidae</taxon>
        <taxon>Pleosporales</taxon>
        <taxon>Pleosporineae</taxon>
        <taxon>Didymellaceae</taxon>
        <taxon>Didymella</taxon>
    </lineage>
</organism>
<protein>
    <recommendedName>
        <fullName evidence="4">MARVEL domain-containing protein</fullName>
    </recommendedName>
</protein>
<keyword evidence="3" id="KW-1185">Reference proteome</keyword>
<sequence>MANQAGLWKKRVLVPFWIVRICIMLFLIGIYAYALRVVDEVGDVAKPAIASVVVFMLFIVICLLIDILAIVLFMRDALKPATFLTMNCFQTGFFGGVLIMDMVAVVRGTSAAGIGSSVFVFLSFLSLLIYSAVGYHRAKKQAQRGHYAAAHNPAMYNPAVPTAYPPQYQAPSPYQQTAYQGQTGAPVELQQSQYLPPYQAHGAPTDYYNQQPLKPAHMV</sequence>
<gene>
    <name evidence="2" type="ORF">N0V91_005717</name>
</gene>
<accession>A0A9W8ZCG5</accession>
<reference evidence="2" key="1">
    <citation type="submission" date="2022-10" db="EMBL/GenBank/DDBJ databases">
        <title>Tapping the CABI collections for fungal endophytes: first genome assemblies for Collariella, Neodidymelliopsis, Ascochyta clinopodiicola, Didymella pomorum, Didymosphaeria variabile, Neocosmospora piperis and Neocucurbitaria cava.</title>
        <authorList>
            <person name="Hill R."/>
        </authorList>
    </citation>
    <scope>NUCLEOTIDE SEQUENCE</scope>
    <source>
        <strain evidence="2">IMI 355091</strain>
    </source>
</reference>
<evidence type="ECO:0000313" key="2">
    <source>
        <dbReference type="EMBL" id="KAJ4404767.1"/>
    </source>
</evidence>
<evidence type="ECO:0000313" key="3">
    <source>
        <dbReference type="Proteomes" id="UP001140510"/>
    </source>
</evidence>
<comment type="caution">
    <text evidence="2">The sequence shown here is derived from an EMBL/GenBank/DDBJ whole genome shotgun (WGS) entry which is preliminary data.</text>
</comment>
<evidence type="ECO:0000256" key="1">
    <source>
        <dbReference type="SAM" id="Phobius"/>
    </source>
</evidence>